<dbReference type="EMBL" id="KQ971342">
    <property type="protein sequence ID" value="KYB27526.1"/>
    <property type="molecule type" value="Genomic_DNA"/>
</dbReference>
<feature type="signal peptide" evidence="1">
    <location>
        <begin position="1"/>
        <end position="18"/>
    </location>
</feature>
<proteinExistence type="predicted"/>
<keyword evidence="3" id="KW-1185">Reference proteome</keyword>
<dbReference type="InParanoid" id="A0A139WHX0"/>
<accession>A0A139WHX0</accession>
<dbReference type="Proteomes" id="UP000007266">
    <property type="component" value="Linkage group 5"/>
</dbReference>
<sequence length="243" mass="25969">MKLFCLIFGVCLFGFGKCAEPPTTKAPTLQPPSSVNKPDDIPEDVRVLRETIEKYGPPHDYNQLGFPGPKVLLDDEKHLFKNKLDYEGAENYTLRVRTITEYFSYNGHFEEVRMPLNFTQNAQIKGQFATHFERKSGGFYIRTIGYKVDENGYRQFLLDLTVAQTTLKEVSQPSLSFCSSIGGIGGGPGGGGFPTSGTVGGYPGSSSVFGSAFGGGAGLGAPASGKVTISSTVLATLTGGNLG</sequence>
<dbReference type="OrthoDB" id="10345878at2759"/>
<reference evidence="2 3" key="1">
    <citation type="journal article" date="2008" name="Nature">
        <title>The genome of the model beetle and pest Tribolium castaneum.</title>
        <authorList>
            <consortium name="Tribolium Genome Sequencing Consortium"/>
            <person name="Richards S."/>
            <person name="Gibbs R.A."/>
            <person name="Weinstock G.M."/>
            <person name="Brown S.J."/>
            <person name="Denell R."/>
            <person name="Beeman R.W."/>
            <person name="Gibbs R."/>
            <person name="Beeman R.W."/>
            <person name="Brown S.J."/>
            <person name="Bucher G."/>
            <person name="Friedrich M."/>
            <person name="Grimmelikhuijzen C.J."/>
            <person name="Klingler M."/>
            <person name="Lorenzen M."/>
            <person name="Richards S."/>
            <person name="Roth S."/>
            <person name="Schroder R."/>
            <person name="Tautz D."/>
            <person name="Zdobnov E.M."/>
            <person name="Muzny D."/>
            <person name="Gibbs R.A."/>
            <person name="Weinstock G.M."/>
            <person name="Attaway T."/>
            <person name="Bell S."/>
            <person name="Buhay C.J."/>
            <person name="Chandrabose M.N."/>
            <person name="Chavez D."/>
            <person name="Clerk-Blankenburg K.P."/>
            <person name="Cree A."/>
            <person name="Dao M."/>
            <person name="Davis C."/>
            <person name="Chacko J."/>
            <person name="Dinh H."/>
            <person name="Dugan-Rocha S."/>
            <person name="Fowler G."/>
            <person name="Garner T.T."/>
            <person name="Garnes J."/>
            <person name="Gnirke A."/>
            <person name="Hawes A."/>
            <person name="Hernandez J."/>
            <person name="Hines S."/>
            <person name="Holder M."/>
            <person name="Hume J."/>
            <person name="Jhangiani S.N."/>
            <person name="Joshi V."/>
            <person name="Khan Z.M."/>
            <person name="Jackson L."/>
            <person name="Kovar C."/>
            <person name="Kowis A."/>
            <person name="Lee S."/>
            <person name="Lewis L.R."/>
            <person name="Margolis J."/>
            <person name="Morgan M."/>
            <person name="Nazareth L.V."/>
            <person name="Nguyen N."/>
            <person name="Okwuonu G."/>
            <person name="Parker D."/>
            <person name="Richards S."/>
            <person name="Ruiz S.J."/>
            <person name="Santibanez J."/>
            <person name="Savard J."/>
            <person name="Scherer S.E."/>
            <person name="Schneider B."/>
            <person name="Sodergren E."/>
            <person name="Tautz D."/>
            <person name="Vattahil S."/>
            <person name="Villasana D."/>
            <person name="White C.S."/>
            <person name="Wright R."/>
            <person name="Park Y."/>
            <person name="Beeman R.W."/>
            <person name="Lord J."/>
            <person name="Oppert B."/>
            <person name="Lorenzen M."/>
            <person name="Brown S."/>
            <person name="Wang L."/>
            <person name="Savard J."/>
            <person name="Tautz D."/>
            <person name="Richards S."/>
            <person name="Weinstock G."/>
            <person name="Gibbs R.A."/>
            <person name="Liu Y."/>
            <person name="Worley K."/>
            <person name="Weinstock G."/>
            <person name="Elsik C.G."/>
            <person name="Reese J.T."/>
            <person name="Elhaik E."/>
            <person name="Landan G."/>
            <person name="Graur D."/>
            <person name="Arensburger P."/>
            <person name="Atkinson P."/>
            <person name="Beeman R.W."/>
            <person name="Beidler J."/>
            <person name="Brown S.J."/>
            <person name="Demuth J.P."/>
            <person name="Drury D.W."/>
            <person name="Du Y.Z."/>
            <person name="Fujiwara H."/>
            <person name="Lorenzen M."/>
            <person name="Maselli V."/>
            <person name="Osanai M."/>
            <person name="Park Y."/>
            <person name="Robertson H.M."/>
            <person name="Tu Z."/>
            <person name="Wang J.J."/>
            <person name="Wang S."/>
            <person name="Richards S."/>
            <person name="Song H."/>
            <person name="Zhang L."/>
            <person name="Sodergren E."/>
            <person name="Werner D."/>
            <person name="Stanke M."/>
            <person name="Morgenstern B."/>
            <person name="Solovyev V."/>
            <person name="Kosarev P."/>
            <person name="Brown G."/>
            <person name="Chen H.C."/>
            <person name="Ermolaeva O."/>
            <person name="Hlavina W."/>
            <person name="Kapustin Y."/>
            <person name="Kiryutin B."/>
            <person name="Kitts P."/>
            <person name="Maglott D."/>
            <person name="Pruitt K."/>
            <person name="Sapojnikov V."/>
            <person name="Souvorov A."/>
            <person name="Mackey A.J."/>
            <person name="Waterhouse R.M."/>
            <person name="Wyder S."/>
            <person name="Zdobnov E.M."/>
            <person name="Zdobnov E.M."/>
            <person name="Wyder S."/>
            <person name="Kriventseva E.V."/>
            <person name="Kadowaki T."/>
            <person name="Bork P."/>
            <person name="Aranda M."/>
            <person name="Bao R."/>
            <person name="Beermann A."/>
            <person name="Berns N."/>
            <person name="Bolognesi R."/>
            <person name="Bonneton F."/>
            <person name="Bopp D."/>
            <person name="Brown S.J."/>
            <person name="Bucher G."/>
            <person name="Butts T."/>
            <person name="Chaumot A."/>
            <person name="Denell R.E."/>
            <person name="Ferrier D.E."/>
            <person name="Friedrich M."/>
            <person name="Gordon C.M."/>
            <person name="Jindra M."/>
            <person name="Klingler M."/>
            <person name="Lan Q."/>
            <person name="Lattorff H.M."/>
            <person name="Laudet V."/>
            <person name="von Levetsow C."/>
            <person name="Liu Z."/>
            <person name="Lutz R."/>
            <person name="Lynch J.A."/>
            <person name="da Fonseca R.N."/>
            <person name="Posnien N."/>
            <person name="Reuter R."/>
            <person name="Roth S."/>
            <person name="Savard J."/>
            <person name="Schinko J.B."/>
            <person name="Schmitt C."/>
            <person name="Schoppmeier M."/>
            <person name="Schroder R."/>
            <person name="Shippy T.D."/>
            <person name="Simonnet F."/>
            <person name="Marques-Souza H."/>
            <person name="Tautz D."/>
            <person name="Tomoyasu Y."/>
            <person name="Trauner J."/>
            <person name="Van der Zee M."/>
            <person name="Vervoort M."/>
            <person name="Wittkopp N."/>
            <person name="Wimmer E.A."/>
            <person name="Yang X."/>
            <person name="Jones A.K."/>
            <person name="Sattelle D.B."/>
            <person name="Ebert P.R."/>
            <person name="Nelson D."/>
            <person name="Scott J.G."/>
            <person name="Beeman R.W."/>
            <person name="Muthukrishnan S."/>
            <person name="Kramer K.J."/>
            <person name="Arakane Y."/>
            <person name="Beeman R.W."/>
            <person name="Zhu Q."/>
            <person name="Hogenkamp D."/>
            <person name="Dixit R."/>
            <person name="Oppert B."/>
            <person name="Jiang H."/>
            <person name="Zou Z."/>
            <person name="Marshall J."/>
            <person name="Elpidina E."/>
            <person name="Vinokurov K."/>
            <person name="Oppert C."/>
            <person name="Zou Z."/>
            <person name="Evans J."/>
            <person name="Lu Z."/>
            <person name="Zhao P."/>
            <person name="Sumathipala N."/>
            <person name="Altincicek B."/>
            <person name="Vilcinskas A."/>
            <person name="Williams M."/>
            <person name="Hultmark D."/>
            <person name="Hetru C."/>
            <person name="Jiang H."/>
            <person name="Grimmelikhuijzen C.J."/>
            <person name="Hauser F."/>
            <person name="Cazzamali G."/>
            <person name="Williamson M."/>
            <person name="Park Y."/>
            <person name="Li B."/>
            <person name="Tanaka Y."/>
            <person name="Predel R."/>
            <person name="Neupert S."/>
            <person name="Schachtner J."/>
            <person name="Verleyen P."/>
            <person name="Raible F."/>
            <person name="Bork P."/>
            <person name="Friedrich M."/>
            <person name="Walden K.K."/>
            <person name="Robertson H.M."/>
            <person name="Angeli S."/>
            <person name="Foret S."/>
            <person name="Bucher G."/>
            <person name="Schuetz S."/>
            <person name="Maleszka R."/>
            <person name="Wimmer E.A."/>
            <person name="Beeman R.W."/>
            <person name="Lorenzen M."/>
            <person name="Tomoyasu Y."/>
            <person name="Miller S.C."/>
            <person name="Grossmann D."/>
            <person name="Bucher G."/>
        </authorList>
    </citation>
    <scope>NUCLEOTIDE SEQUENCE [LARGE SCALE GENOMIC DNA]</scope>
    <source>
        <strain evidence="2 3">Georgia GA2</strain>
    </source>
</reference>
<dbReference type="AlphaFoldDB" id="A0A139WHX0"/>
<protein>
    <submittedName>
        <fullName evidence="2">Uncharacterized protein</fullName>
    </submittedName>
</protein>
<reference evidence="2 3" key="2">
    <citation type="journal article" date="2010" name="Nucleic Acids Res.">
        <title>BeetleBase in 2010: revisions to provide comprehensive genomic information for Tribolium castaneum.</title>
        <authorList>
            <person name="Kim H.S."/>
            <person name="Murphy T."/>
            <person name="Xia J."/>
            <person name="Caragea D."/>
            <person name="Park Y."/>
            <person name="Beeman R.W."/>
            <person name="Lorenzen M.D."/>
            <person name="Butcher S."/>
            <person name="Manak J.R."/>
            <person name="Brown S.J."/>
        </authorList>
    </citation>
    <scope>GENOME REANNOTATION</scope>
    <source>
        <strain evidence="2 3">Georgia GA2</strain>
    </source>
</reference>
<dbReference type="KEGG" id="tca:659608"/>
<feature type="chain" id="PRO_5007299951" evidence="1">
    <location>
        <begin position="19"/>
        <end position="243"/>
    </location>
</feature>
<organism evidence="2 3">
    <name type="scientific">Tribolium castaneum</name>
    <name type="common">Red flour beetle</name>
    <dbReference type="NCBI Taxonomy" id="7070"/>
    <lineage>
        <taxon>Eukaryota</taxon>
        <taxon>Metazoa</taxon>
        <taxon>Ecdysozoa</taxon>
        <taxon>Arthropoda</taxon>
        <taxon>Hexapoda</taxon>
        <taxon>Insecta</taxon>
        <taxon>Pterygota</taxon>
        <taxon>Neoptera</taxon>
        <taxon>Endopterygota</taxon>
        <taxon>Coleoptera</taxon>
        <taxon>Polyphaga</taxon>
        <taxon>Cucujiformia</taxon>
        <taxon>Tenebrionidae</taxon>
        <taxon>Tenebrionidae incertae sedis</taxon>
        <taxon>Tribolium</taxon>
    </lineage>
</organism>
<evidence type="ECO:0000313" key="3">
    <source>
        <dbReference type="Proteomes" id="UP000007266"/>
    </source>
</evidence>
<evidence type="ECO:0000256" key="1">
    <source>
        <dbReference type="SAM" id="SignalP"/>
    </source>
</evidence>
<gene>
    <name evidence="2" type="primary">AUGUSTUS-3.0.2_33001</name>
    <name evidence="2" type="ORF">TcasGA2_TC033001</name>
</gene>
<evidence type="ECO:0000313" key="2">
    <source>
        <dbReference type="EMBL" id="KYB27526.1"/>
    </source>
</evidence>
<name>A0A139WHX0_TRICA</name>
<keyword evidence="1" id="KW-0732">Signal</keyword>